<evidence type="ECO:0000256" key="1">
    <source>
        <dbReference type="SAM" id="MobiDB-lite"/>
    </source>
</evidence>
<dbReference type="SUPFAM" id="SSF53098">
    <property type="entry name" value="Ribonuclease H-like"/>
    <property type="match status" value="1"/>
</dbReference>
<dbReference type="AlphaFoldDB" id="A0A8H5GNG8"/>
<dbReference type="Proteomes" id="UP000559256">
    <property type="component" value="Unassembled WGS sequence"/>
</dbReference>
<feature type="domain" description="PAZ" evidence="2">
    <location>
        <begin position="11"/>
        <end position="115"/>
    </location>
</feature>
<dbReference type="Gene3D" id="2.170.260.10">
    <property type="entry name" value="paz domain"/>
    <property type="match status" value="1"/>
</dbReference>
<dbReference type="InterPro" id="IPR012337">
    <property type="entry name" value="RNaseH-like_sf"/>
</dbReference>
<comment type="caution">
    <text evidence="3">The sequence shown here is derived from an EMBL/GenBank/DDBJ whole genome shotgun (WGS) entry which is preliminary data.</text>
</comment>
<dbReference type="Gene3D" id="3.30.420.10">
    <property type="entry name" value="Ribonuclease H-like superfamily/Ribonuclease H"/>
    <property type="match status" value="1"/>
</dbReference>
<evidence type="ECO:0000313" key="4">
    <source>
        <dbReference type="Proteomes" id="UP000559256"/>
    </source>
</evidence>
<dbReference type="InterPro" id="IPR032472">
    <property type="entry name" value="ArgoL2"/>
</dbReference>
<dbReference type="Pfam" id="PF16488">
    <property type="entry name" value="ArgoL2"/>
    <property type="match status" value="1"/>
</dbReference>
<name>A0A8H5GNG8_9AGAR</name>
<dbReference type="EMBL" id="JAACJM010000017">
    <property type="protein sequence ID" value="KAF5368021.1"/>
    <property type="molecule type" value="Genomic_DNA"/>
</dbReference>
<dbReference type="SUPFAM" id="SSF101690">
    <property type="entry name" value="PAZ domain"/>
    <property type="match status" value="1"/>
</dbReference>
<dbReference type="InterPro" id="IPR036397">
    <property type="entry name" value="RNaseH_sf"/>
</dbReference>
<protein>
    <recommendedName>
        <fullName evidence="2">PAZ domain-containing protein</fullName>
    </recommendedName>
</protein>
<keyword evidence="4" id="KW-1185">Reference proteome</keyword>
<proteinExistence type="predicted"/>
<organism evidence="3 4">
    <name type="scientific">Tetrapyrgos nigripes</name>
    <dbReference type="NCBI Taxonomy" id="182062"/>
    <lineage>
        <taxon>Eukaryota</taxon>
        <taxon>Fungi</taxon>
        <taxon>Dikarya</taxon>
        <taxon>Basidiomycota</taxon>
        <taxon>Agaricomycotina</taxon>
        <taxon>Agaricomycetes</taxon>
        <taxon>Agaricomycetidae</taxon>
        <taxon>Agaricales</taxon>
        <taxon>Marasmiineae</taxon>
        <taxon>Marasmiaceae</taxon>
        <taxon>Tetrapyrgos</taxon>
    </lineage>
</organism>
<dbReference type="InterPro" id="IPR003100">
    <property type="entry name" value="PAZ_dom"/>
</dbReference>
<reference evidence="3 4" key="1">
    <citation type="journal article" date="2020" name="ISME J.">
        <title>Uncovering the hidden diversity of litter-decomposition mechanisms in mushroom-forming fungi.</title>
        <authorList>
            <person name="Floudas D."/>
            <person name="Bentzer J."/>
            <person name="Ahren D."/>
            <person name="Johansson T."/>
            <person name="Persson P."/>
            <person name="Tunlid A."/>
        </authorList>
    </citation>
    <scope>NUCLEOTIDE SEQUENCE [LARGE SCALE GENOMIC DNA]</scope>
    <source>
        <strain evidence="3 4">CBS 291.85</strain>
    </source>
</reference>
<dbReference type="PROSITE" id="PS50821">
    <property type="entry name" value="PAZ"/>
    <property type="match status" value="1"/>
</dbReference>
<sequence length="314" mass="35164">MRVTAFVQPGKLADVIREFTATSEGTVPKELVHSIKVTTFHLGYKRRYKLQAIETTPARITIFYCDEYKKNISVQEYFQRKHGTILDHPDDLPVVNVGSSQKKTYLPAELCDVEPQTYRGKLNKEETQRMLKAACNRPILNATKITQEGFQKLGFLPPTSPSIGFNVSVSNEMAVIPARELSPPCVTYSGANVSRNPVNGTWNIVNDQFHRGHRFRGDEIQKGTHDASYLYARATRSVSLIPPAYYADLACERGRCYLGDFLVGNDDDKSGSKGSGKKSNADSKAKQKQVFEDATGRAWGQGLHQDVRSTMFYI</sequence>
<dbReference type="PANTHER" id="PTHR22891">
    <property type="entry name" value="EUKARYOTIC TRANSLATION INITIATION FACTOR 2C"/>
    <property type="match status" value="1"/>
</dbReference>
<dbReference type="CDD" id="cd02846">
    <property type="entry name" value="PAZ_argonaute_like"/>
    <property type="match status" value="1"/>
</dbReference>
<feature type="region of interest" description="Disordered" evidence="1">
    <location>
        <begin position="268"/>
        <end position="287"/>
    </location>
</feature>
<evidence type="ECO:0000259" key="2">
    <source>
        <dbReference type="PROSITE" id="PS50821"/>
    </source>
</evidence>
<accession>A0A8H5GNG8</accession>
<evidence type="ECO:0000313" key="3">
    <source>
        <dbReference type="EMBL" id="KAF5368021.1"/>
    </source>
</evidence>
<dbReference type="GO" id="GO:0003723">
    <property type="term" value="F:RNA binding"/>
    <property type="evidence" value="ECO:0007669"/>
    <property type="project" value="InterPro"/>
</dbReference>
<dbReference type="OrthoDB" id="10252740at2759"/>
<dbReference type="Pfam" id="PF02170">
    <property type="entry name" value="PAZ"/>
    <property type="match status" value="1"/>
</dbReference>
<gene>
    <name evidence="3" type="ORF">D9758_004491</name>
</gene>
<dbReference type="InterPro" id="IPR036085">
    <property type="entry name" value="PAZ_dom_sf"/>
</dbReference>